<evidence type="ECO:0000313" key="5">
    <source>
        <dbReference type="EMBL" id="SFB62515.1"/>
    </source>
</evidence>
<dbReference type="RefSeq" id="WP_091679050.1">
    <property type="nucleotide sequence ID" value="NZ_FOKG01000031.1"/>
</dbReference>
<keyword evidence="1" id="KW-0805">Transcription regulation</keyword>
<dbReference type="SMART" id="SM00422">
    <property type="entry name" value="HTH_MERR"/>
    <property type="match status" value="1"/>
</dbReference>
<dbReference type="STRING" id="490629.SAMN05216266_1312"/>
<dbReference type="InterPro" id="IPR009061">
    <property type="entry name" value="DNA-bd_dom_put_sf"/>
</dbReference>
<dbReference type="GO" id="GO:0003677">
    <property type="term" value="F:DNA binding"/>
    <property type="evidence" value="ECO:0007669"/>
    <property type="project" value="UniProtKB-KW"/>
</dbReference>
<dbReference type="OrthoDB" id="9802039at2"/>
<feature type="domain" description="HTH merR-type" evidence="4">
    <location>
        <begin position="1"/>
        <end position="69"/>
    </location>
</feature>
<keyword evidence="6" id="KW-1185">Reference proteome</keyword>
<dbReference type="Proteomes" id="UP000243799">
    <property type="component" value="Unassembled WGS sequence"/>
</dbReference>
<gene>
    <name evidence="5" type="ORF">SAMN05216266_1312</name>
</gene>
<evidence type="ECO:0000256" key="1">
    <source>
        <dbReference type="ARBA" id="ARBA00023015"/>
    </source>
</evidence>
<proteinExistence type="predicted"/>
<dbReference type="InterPro" id="IPR000551">
    <property type="entry name" value="MerR-type_HTH_dom"/>
</dbReference>
<protein>
    <submittedName>
        <fullName evidence="5">Transcriptional regulator, MerR family</fullName>
    </submittedName>
</protein>
<reference evidence="6" key="1">
    <citation type="submission" date="2016-10" db="EMBL/GenBank/DDBJ databases">
        <authorList>
            <person name="Varghese N."/>
            <person name="Submissions S."/>
        </authorList>
    </citation>
    <scope>NUCLEOTIDE SEQUENCE [LARGE SCALE GENOMIC DNA]</scope>
    <source>
        <strain evidence="6">CGMCC 4.3568</strain>
    </source>
</reference>
<dbReference type="GO" id="GO:0003700">
    <property type="term" value="F:DNA-binding transcription factor activity"/>
    <property type="evidence" value="ECO:0007669"/>
    <property type="project" value="InterPro"/>
</dbReference>
<dbReference type="Pfam" id="PF13411">
    <property type="entry name" value="MerR_1"/>
    <property type="match status" value="1"/>
</dbReference>
<dbReference type="PROSITE" id="PS50937">
    <property type="entry name" value="HTH_MERR_2"/>
    <property type="match status" value="1"/>
</dbReference>
<dbReference type="EMBL" id="FOKG01000031">
    <property type="protein sequence ID" value="SFB62515.1"/>
    <property type="molecule type" value="Genomic_DNA"/>
</dbReference>
<accession>A0A1I1CIH2</accession>
<dbReference type="PANTHER" id="PTHR30204">
    <property type="entry name" value="REDOX-CYCLING DRUG-SENSING TRANSCRIPTIONAL ACTIVATOR SOXR"/>
    <property type="match status" value="1"/>
</dbReference>
<organism evidence="5 6">
    <name type="scientific">Amycolatopsis marina</name>
    <dbReference type="NCBI Taxonomy" id="490629"/>
    <lineage>
        <taxon>Bacteria</taxon>
        <taxon>Bacillati</taxon>
        <taxon>Actinomycetota</taxon>
        <taxon>Actinomycetes</taxon>
        <taxon>Pseudonocardiales</taxon>
        <taxon>Pseudonocardiaceae</taxon>
        <taxon>Amycolatopsis</taxon>
    </lineage>
</organism>
<dbReference type="CDD" id="cd04770">
    <property type="entry name" value="HTH_HMRTR"/>
    <property type="match status" value="1"/>
</dbReference>
<sequence>MKIGDVARHTGMNTKTIRFYEEAGLLPPPARTSAGYRNYQPEVTDRLRFIRRGQAAGLTLQQIRQVLTIHDHGDAVCSHVRDVLQKRLDDVRGQIAELVGLEGHLESLLHRAEQKPPSDHDRSAVCWILENELGNTDSSASGDANR</sequence>
<evidence type="ECO:0000256" key="3">
    <source>
        <dbReference type="ARBA" id="ARBA00023163"/>
    </source>
</evidence>
<dbReference type="SUPFAM" id="SSF46955">
    <property type="entry name" value="Putative DNA-binding domain"/>
    <property type="match status" value="1"/>
</dbReference>
<keyword evidence="2" id="KW-0238">DNA-binding</keyword>
<evidence type="ECO:0000256" key="2">
    <source>
        <dbReference type="ARBA" id="ARBA00023125"/>
    </source>
</evidence>
<evidence type="ECO:0000313" key="6">
    <source>
        <dbReference type="Proteomes" id="UP000243799"/>
    </source>
</evidence>
<dbReference type="AlphaFoldDB" id="A0A1I1CIH2"/>
<name>A0A1I1CIH2_9PSEU</name>
<keyword evidence="3" id="KW-0804">Transcription</keyword>
<evidence type="ECO:0000259" key="4">
    <source>
        <dbReference type="PROSITE" id="PS50937"/>
    </source>
</evidence>
<dbReference type="PRINTS" id="PR00040">
    <property type="entry name" value="HTHMERR"/>
</dbReference>
<dbReference type="Gene3D" id="1.10.1660.10">
    <property type="match status" value="1"/>
</dbReference>
<dbReference type="PANTHER" id="PTHR30204:SF94">
    <property type="entry name" value="HEAVY METAL-DEPENDENT TRANSCRIPTIONAL REGULATOR HI_0293-RELATED"/>
    <property type="match status" value="1"/>
</dbReference>
<dbReference type="InterPro" id="IPR047057">
    <property type="entry name" value="MerR_fam"/>
</dbReference>